<evidence type="ECO:0000313" key="1">
    <source>
        <dbReference type="EMBL" id="SSW95526.1"/>
    </source>
</evidence>
<name>A0A3B0MMF0_9GAMM</name>
<reference evidence="1" key="1">
    <citation type="submission" date="2018-04" db="EMBL/GenBank/DDBJ databases">
        <authorList>
            <person name="Go L.Y."/>
            <person name="Mitchell J.A."/>
        </authorList>
    </citation>
    <scope>NUCLEOTIDE SEQUENCE</scope>
    <source>
        <strain evidence="1">ARTV</strain>
    </source>
</reference>
<protein>
    <submittedName>
        <fullName evidence="1">Uncharacterized protein</fullName>
    </submittedName>
</protein>
<organism evidence="1">
    <name type="scientific">Arsenophonus endosymbiont of Trialeurodes vaporariorum</name>
    <dbReference type="NCBI Taxonomy" id="235567"/>
    <lineage>
        <taxon>Bacteria</taxon>
        <taxon>Pseudomonadati</taxon>
        <taxon>Pseudomonadota</taxon>
        <taxon>Gammaproteobacteria</taxon>
        <taxon>Enterobacterales</taxon>
        <taxon>Morganellaceae</taxon>
        <taxon>Arsenophonus</taxon>
    </lineage>
</organism>
<gene>
    <name evidence="1" type="ORF">ARTV_1473</name>
</gene>
<dbReference type="EMBL" id="UFQR01000005">
    <property type="protein sequence ID" value="SSW95526.1"/>
    <property type="molecule type" value="Genomic_DNA"/>
</dbReference>
<proteinExistence type="predicted"/>
<accession>A0A3B0MMF0</accession>
<dbReference type="AlphaFoldDB" id="A0A3B0MMF0"/>
<sequence length="133" mass="15106">MNNFGISNEHGYIRLSSDSYMNATVSDISHTNVLSDQLASVKNSAAANYQPDNPHMENYGRSTRDNVKDTMRMTITKLYKVVSNSDKINIDKKDLNKLIDIMNHNDVNYYDIKKVTTLGELKVLHRSIGNKHS</sequence>